<dbReference type="Pfam" id="PF08808">
    <property type="entry name" value="RES"/>
    <property type="match status" value="1"/>
</dbReference>
<dbReference type="SMART" id="SM00953">
    <property type="entry name" value="RES"/>
    <property type="match status" value="1"/>
</dbReference>
<dbReference type="AlphaFoldDB" id="A0A0C1YB22"/>
<dbReference type="InterPro" id="IPR014914">
    <property type="entry name" value="RES_dom"/>
</dbReference>
<dbReference type="EMBL" id="JWJG01000028">
    <property type="protein sequence ID" value="KIF82738.1"/>
    <property type="molecule type" value="Genomic_DNA"/>
</dbReference>
<organism evidence="3 4">
    <name type="scientific">Noviherbaspirillum autotrophicum</name>
    <dbReference type="NCBI Taxonomy" id="709839"/>
    <lineage>
        <taxon>Bacteria</taxon>
        <taxon>Pseudomonadati</taxon>
        <taxon>Pseudomonadota</taxon>
        <taxon>Betaproteobacteria</taxon>
        <taxon>Burkholderiales</taxon>
        <taxon>Oxalobacteraceae</taxon>
        <taxon>Noviherbaspirillum</taxon>
    </lineage>
</organism>
<keyword evidence="4" id="KW-1185">Reference proteome</keyword>
<name>A0A0C1YB22_9BURK</name>
<reference evidence="3 4" key="1">
    <citation type="submission" date="2014-12" db="EMBL/GenBank/DDBJ databases">
        <title>Denitrispirillum autotrophicum gen. nov., sp. nov., Denitrifying, Facultatively Autotrophic Bacteria Isolated from Rice Paddy Soil.</title>
        <authorList>
            <person name="Ishii S."/>
            <person name="Ashida N."/>
            <person name="Ohno H."/>
            <person name="Otsuka S."/>
            <person name="Yokota A."/>
            <person name="Senoo K."/>
        </authorList>
    </citation>
    <scope>NUCLEOTIDE SEQUENCE [LARGE SCALE GENOMIC DNA]</scope>
    <source>
        <strain evidence="3 4">TSA66</strain>
    </source>
</reference>
<dbReference type="STRING" id="709839.TSA66_00235"/>
<protein>
    <submittedName>
        <fullName evidence="3">RES domain protein</fullName>
    </submittedName>
</protein>
<comment type="caution">
    <text evidence="3">The sequence shown here is derived from an EMBL/GenBank/DDBJ whole genome shotgun (WGS) entry which is preliminary data.</text>
</comment>
<proteinExistence type="predicted"/>
<accession>A0A0C1YB22</accession>
<gene>
    <name evidence="3" type="ORF">TSA66_00235</name>
    <name evidence="2" type="ORF">TSA66_20965</name>
</gene>
<feature type="domain" description="RES" evidence="1">
    <location>
        <begin position="79"/>
        <end position="205"/>
    </location>
</feature>
<sequence length="225" mass="25227">MPVTYPLAQVDWHPAYRIVPTRFPAINLFDRVASPDDFDALYALEAMTNDRIRDEVGAIELVPHAERLYGPGSGPIMAAFTHLNPAGSRFSDGSFGVFYAARDKAAAVAETRYHQARFLAATSEPPIQLQMRVYHVEVSGRLHDLRDMQKDHPVYDPASYAASQALARELRAQGSNGVTYRSVRMEGRECVAAFRTLPLSNCRHASQMLYQWDGAQFSDVYEKVM</sequence>
<dbReference type="Proteomes" id="UP000031572">
    <property type="component" value="Unassembled WGS sequence"/>
</dbReference>
<evidence type="ECO:0000313" key="4">
    <source>
        <dbReference type="Proteomes" id="UP000031572"/>
    </source>
</evidence>
<dbReference type="EMBL" id="JWJG01000002">
    <property type="protein sequence ID" value="KIF84188.1"/>
    <property type="molecule type" value="Genomic_DNA"/>
</dbReference>
<evidence type="ECO:0000313" key="2">
    <source>
        <dbReference type="EMBL" id="KIF82738.1"/>
    </source>
</evidence>
<evidence type="ECO:0000259" key="1">
    <source>
        <dbReference type="SMART" id="SM00953"/>
    </source>
</evidence>
<evidence type="ECO:0000313" key="3">
    <source>
        <dbReference type="EMBL" id="KIF84188.1"/>
    </source>
</evidence>